<sequence length="165" mass="17177">MDASAASTALAAVASTAVFEGVALFVAVGDPCPSYADQSQDATEMLRDWRRMFPAAKAFQMKALVLGSASAAITAWGLRDSNTQAAAAFGIAVAANVATVGYTVGSIEPLNNRMLPLGAVEKRETEEGIRGMLQQWSKMHGLRTVLGAVALGASLYGTHTLLTSK</sequence>
<accession>A0A9D4YUJ2</accession>
<comment type="caution">
    <text evidence="2">The sequence shown here is derived from an EMBL/GenBank/DDBJ whole genome shotgun (WGS) entry which is preliminary data.</text>
</comment>
<keyword evidence="1" id="KW-1133">Transmembrane helix</keyword>
<dbReference type="EMBL" id="SIDB01000010">
    <property type="protein sequence ID" value="KAI3426860.1"/>
    <property type="molecule type" value="Genomic_DNA"/>
</dbReference>
<feature type="transmembrane region" description="Helical" evidence="1">
    <location>
        <begin position="60"/>
        <end position="78"/>
    </location>
</feature>
<name>A0A9D4YUJ2_CHLVU</name>
<reference evidence="2" key="1">
    <citation type="journal article" date="2019" name="Plant J.">
        <title>Chlorella vulgaris genome assembly and annotation reveals the molecular basis for metabolic acclimation to high light conditions.</title>
        <authorList>
            <person name="Cecchin M."/>
            <person name="Marcolungo L."/>
            <person name="Rossato M."/>
            <person name="Girolomoni L."/>
            <person name="Cosentino E."/>
            <person name="Cuine S."/>
            <person name="Li-Beisson Y."/>
            <person name="Delledonne M."/>
            <person name="Ballottari M."/>
        </authorList>
    </citation>
    <scope>NUCLEOTIDE SEQUENCE</scope>
    <source>
        <strain evidence="2">211/11P</strain>
    </source>
</reference>
<keyword evidence="3" id="KW-1185">Reference proteome</keyword>
<keyword evidence="1" id="KW-0812">Transmembrane</keyword>
<dbReference type="Pfam" id="PF08592">
    <property type="entry name" value="Anthrone_oxy"/>
    <property type="match status" value="1"/>
</dbReference>
<organism evidence="2 3">
    <name type="scientific">Chlorella vulgaris</name>
    <name type="common">Green alga</name>
    <dbReference type="NCBI Taxonomy" id="3077"/>
    <lineage>
        <taxon>Eukaryota</taxon>
        <taxon>Viridiplantae</taxon>
        <taxon>Chlorophyta</taxon>
        <taxon>core chlorophytes</taxon>
        <taxon>Trebouxiophyceae</taxon>
        <taxon>Chlorellales</taxon>
        <taxon>Chlorellaceae</taxon>
        <taxon>Chlorella clade</taxon>
        <taxon>Chlorella</taxon>
    </lineage>
</organism>
<dbReference type="InterPro" id="IPR013901">
    <property type="entry name" value="Anthrone_oxy"/>
</dbReference>
<reference evidence="2" key="2">
    <citation type="submission" date="2020-11" db="EMBL/GenBank/DDBJ databases">
        <authorList>
            <person name="Cecchin M."/>
            <person name="Marcolungo L."/>
            <person name="Rossato M."/>
            <person name="Girolomoni L."/>
            <person name="Cosentino E."/>
            <person name="Cuine S."/>
            <person name="Li-Beisson Y."/>
            <person name="Delledonne M."/>
            <person name="Ballottari M."/>
        </authorList>
    </citation>
    <scope>NUCLEOTIDE SEQUENCE</scope>
    <source>
        <strain evidence="2">211/11P</strain>
        <tissue evidence="2">Whole cell</tissue>
    </source>
</reference>
<evidence type="ECO:0000313" key="2">
    <source>
        <dbReference type="EMBL" id="KAI3426860.1"/>
    </source>
</evidence>
<proteinExistence type="predicted"/>
<dbReference type="PANTHER" id="PTHR36535:SF1">
    <property type="entry name" value="DUF1772 DOMAIN-CONTAINING PROTEIN"/>
    <property type="match status" value="1"/>
</dbReference>
<feature type="transmembrane region" description="Helical" evidence="1">
    <location>
        <begin position="85"/>
        <end position="105"/>
    </location>
</feature>
<feature type="transmembrane region" description="Helical" evidence="1">
    <location>
        <begin position="142"/>
        <end position="162"/>
    </location>
</feature>
<evidence type="ECO:0000313" key="3">
    <source>
        <dbReference type="Proteomes" id="UP001055712"/>
    </source>
</evidence>
<evidence type="ECO:0000256" key="1">
    <source>
        <dbReference type="SAM" id="Phobius"/>
    </source>
</evidence>
<protein>
    <submittedName>
        <fullName evidence="2">Uncharacterized protein</fullName>
    </submittedName>
</protein>
<keyword evidence="1" id="KW-0472">Membrane</keyword>
<dbReference type="PANTHER" id="PTHR36535">
    <property type="entry name" value="YALI0E30327P"/>
    <property type="match status" value="1"/>
</dbReference>
<dbReference type="Proteomes" id="UP001055712">
    <property type="component" value="Unassembled WGS sequence"/>
</dbReference>
<dbReference type="AlphaFoldDB" id="A0A9D4YUJ2"/>
<dbReference type="OrthoDB" id="10481071at2759"/>
<gene>
    <name evidence="2" type="ORF">D9Q98_006806</name>
</gene>